<dbReference type="AlphaFoldDB" id="A0A9K3D0D0"/>
<keyword evidence="3" id="KW-1185">Reference proteome</keyword>
<feature type="domain" description="DUF4470" evidence="1">
    <location>
        <begin position="45"/>
        <end position="150"/>
    </location>
</feature>
<name>A0A9K3D0D0_9EUKA</name>
<accession>A0A9K3D0D0</accession>
<sequence length="1219" mass="132634">MGNVPSPEYVVCPIGPSAPSWFQTLDLSNCPTGGRGYELTPYFFPFGNSCPQSLYSDIPKSEREGAVGDGQPLSVLSLGCGDPRNVLHTLVNIRQGLTSAPPLSITLNDWSTATMARNALLLYLLARTPAPGREERDTYLMAVCDCWYSMQTTPRRRDIIMAGIDALVDALESEETLSQLEFLADGREGVLSFTDDAGREAVRDELVFWQGLPLETPAVSVSEHWLGWQRGDGRWGEYEEDGLPPFSEETIGSPCDTQIVLNALCAECDVGSDLATRVQKDVKAYHFKGVLDTTADTDTEEAYVLCPPFFPSYSYPRRSYDYVTFPTEGVMPLSLCSKEREACVSHPHPMTALLMHTMTVYADALCGVGSTDTTAESLSTVPRLSQHISIELCVGDMLAGCETFRKEGRQFASIITSNLMDYVGLFPLISMTVPLLRTSGPDTESGYLRVSSFEMIEKRTVEECWEEHFGVPINLYPTLLGCMPSTLLPRDTLGAPRPLENYVSNTARGLVSSEKKKAGRIVTECVFQRVQPPVLSLSGEEGSGITVPAAPTLCNKRLCSAYAALVRRSVPCGANIPNQQITQLAPATLVRLLLFALSDGRIAPDTASFTGPVPLGLPVLSHIMTSKKDWASLRELCISYAANGLAIPPEAEVTPAAMLTVSAKDVFVAFPSVRLNAKISLLQSAHPDIPCPTCRQISESLVTERGSGVGPDAHVYLGIAGTGPHTFQAVVSADCATHGVSLGRLNFHEERGLGVSRPAPPHIAVAFSDIEEVRAETITVTPISPAVLWLPPHVCAGRRVVTSLEWLTRHKVRVTLSVNGIKTAKLTGPLPSRHITIETGDGQTHCLTLLQPASRISKVDREKMSVTVGLAPILEAPQVMNVPNALSPPPARTNVMAASINPAMTNRPAGTAEDEGEAIPYLPGRSVGALLHGDQTDVFLRFAPGLRERVMRRDQCFADQDVAWAFSNTKEGSREKQVLTAHYSTMLMFYVFVKGVQLVEMQFEGRTTGIIFMEEQLGSCQGANVALVCQAVCPPIPSEETEREAMHVALESLCKCISEELPMCMVIKSETVDAAHALSTLQHSACATVPHLCQGIETRPEAVSIRAAMEEVDSPAAVREELRPIAILHRPSRTDYHMRHSIDGAINEPPLSSCKMLLTIPPAFVARKPNLTLPKVWNQAFRRGGVLLWAAYNGQELVDLRKEDELAVWKHMKALEASG</sequence>
<comment type="caution">
    <text evidence="2">The sequence shown here is derived from an EMBL/GenBank/DDBJ whole genome shotgun (WGS) entry which is preliminary data.</text>
</comment>
<evidence type="ECO:0000259" key="1">
    <source>
        <dbReference type="Pfam" id="PF14737"/>
    </source>
</evidence>
<dbReference type="OrthoDB" id="432970at2759"/>
<dbReference type="EMBL" id="BDIP01001872">
    <property type="protein sequence ID" value="GIQ85300.1"/>
    <property type="molecule type" value="Genomic_DNA"/>
</dbReference>
<protein>
    <recommendedName>
        <fullName evidence="1">DUF4470 domain-containing protein</fullName>
    </recommendedName>
</protein>
<dbReference type="InterPro" id="IPR027974">
    <property type="entry name" value="DUF4470"/>
</dbReference>
<organism evidence="2 3">
    <name type="scientific">Kipferlia bialata</name>
    <dbReference type="NCBI Taxonomy" id="797122"/>
    <lineage>
        <taxon>Eukaryota</taxon>
        <taxon>Metamonada</taxon>
        <taxon>Carpediemonas-like organisms</taxon>
        <taxon>Kipferlia</taxon>
    </lineage>
</organism>
<dbReference type="Proteomes" id="UP000265618">
    <property type="component" value="Unassembled WGS sequence"/>
</dbReference>
<dbReference type="Pfam" id="PF14737">
    <property type="entry name" value="DUF4470"/>
    <property type="match status" value="1"/>
</dbReference>
<proteinExistence type="predicted"/>
<evidence type="ECO:0000313" key="3">
    <source>
        <dbReference type="Proteomes" id="UP000265618"/>
    </source>
</evidence>
<gene>
    <name evidence="2" type="ORF">KIPB_006943</name>
</gene>
<evidence type="ECO:0000313" key="2">
    <source>
        <dbReference type="EMBL" id="GIQ85300.1"/>
    </source>
</evidence>
<reference evidence="2 3" key="1">
    <citation type="journal article" date="2018" name="PLoS ONE">
        <title>The draft genome of Kipferlia bialata reveals reductive genome evolution in fornicate parasites.</title>
        <authorList>
            <person name="Tanifuji G."/>
            <person name="Takabayashi S."/>
            <person name="Kume K."/>
            <person name="Takagi M."/>
            <person name="Nakayama T."/>
            <person name="Kamikawa R."/>
            <person name="Inagaki Y."/>
            <person name="Hashimoto T."/>
        </authorList>
    </citation>
    <scope>NUCLEOTIDE SEQUENCE [LARGE SCALE GENOMIC DNA]</scope>
    <source>
        <strain evidence="2">NY0173</strain>
    </source>
</reference>